<accession>A0A0J9EYH6</accession>
<dbReference type="PATRIC" id="fig|1637645.4.peg.4417"/>
<dbReference type="Gene3D" id="2.30.30.40">
    <property type="entry name" value="SH3 Domains"/>
    <property type="match status" value="1"/>
</dbReference>
<gene>
    <name evidence="3" type="ORF">WN50_36785</name>
</gene>
<evidence type="ECO:0000313" key="4">
    <source>
        <dbReference type="Proteomes" id="UP000033607"/>
    </source>
</evidence>
<dbReference type="AlphaFoldDB" id="A0A0J9EYH6"/>
<protein>
    <submittedName>
        <fullName evidence="3">SH3 type 3 domain-containing protein</fullName>
    </submittedName>
</protein>
<feature type="region of interest" description="Disordered" evidence="1">
    <location>
        <begin position="42"/>
        <end position="78"/>
    </location>
</feature>
<feature type="compositionally biased region" description="Pro residues" evidence="1">
    <location>
        <begin position="60"/>
        <end position="76"/>
    </location>
</feature>
<evidence type="ECO:0000313" key="3">
    <source>
        <dbReference type="EMBL" id="KMW70255.1"/>
    </source>
</evidence>
<name>A0A0J9EYH6_9CYAN</name>
<dbReference type="RefSeq" id="WP_049560347.1">
    <property type="nucleotide sequence ID" value="NZ_LATL02000224.1"/>
</dbReference>
<feature type="domain" description="SH3b" evidence="2">
    <location>
        <begin position="92"/>
        <end position="145"/>
    </location>
</feature>
<proteinExistence type="predicted"/>
<dbReference type="Proteomes" id="UP000033607">
    <property type="component" value="Unassembled WGS sequence"/>
</dbReference>
<sequence>MSFYNLFKFLVGFVLAFVILAGASVAAALYFAARLTELPERPTFANDAPPTAQAASNAPKPTPTANPTPSPTPAAPKLPEGAYRAVVVQPIGLILRDNPSFDANRIGGVGYQEAVIVLEESQDKNWQRVQAEEDSNRVGWVKGGNTERRQ</sequence>
<evidence type="ECO:0000256" key="1">
    <source>
        <dbReference type="SAM" id="MobiDB-lite"/>
    </source>
</evidence>
<feature type="region of interest" description="Disordered" evidence="1">
    <location>
        <begin position="130"/>
        <end position="150"/>
    </location>
</feature>
<comment type="caution">
    <text evidence="3">The sequence shown here is derived from an EMBL/GenBank/DDBJ whole genome shotgun (WGS) entry which is preliminary data.</text>
</comment>
<reference evidence="3 4" key="1">
    <citation type="submission" date="2015-06" db="EMBL/GenBank/DDBJ databases">
        <title>Draft genome assembly of filamentous brackish cyanobacterium Limnoraphis robusta strain CS-951.</title>
        <authorList>
            <person name="Willis A."/>
            <person name="Parks M."/>
            <person name="Burford M.A."/>
        </authorList>
    </citation>
    <scope>NUCLEOTIDE SEQUENCE [LARGE SCALE GENOMIC DNA]</scope>
    <source>
        <strain evidence="3 4">CS-951</strain>
    </source>
</reference>
<evidence type="ECO:0000259" key="2">
    <source>
        <dbReference type="Pfam" id="PF08239"/>
    </source>
</evidence>
<dbReference type="OrthoDB" id="573524at2"/>
<organism evidence="3 4">
    <name type="scientific">Limnoraphis robusta CS-951</name>
    <dbReference type="NCBI Taxonomy" id="1637645"/>
    <lineage>
        <taxon>Bacteria</taxon>
        <taxon>Bacillati</taxon>
        <taxon>Cyanobacteriota</taxon>
        <taxon>Cyanophyceae</taxon>
        <taxon>Oscillatoriophycideae</taxon>
        <taxon>Oscillatoriales</taxon>
        <taxon>Sirenicapillariaceae</taxon>
        <taxon>Limnoraphis</taxon>
    </lineage>
</organism>
<dbReference type="InterPro" id="IPR003646">
    <property type="entry name" value="SH3-like_bac-type"/>
</dbReference>
<dbReference type="Pfam" id="PF08239">
    <property type="entry name" value="SH3_3"/>
    <property type="match status" value="1"/>
</dbReference>
<dbReference type="EMBL" id="LATL02000224">
    <property type="protein sequence ID" value="KMW70255.1"/>
    <property type="molecule type" value="Genomic_DNA"/>
</dbReference>